<organism evidence="1 2">
    <name type="scientific">Octopus vulgaris</name>
    <name type="common">Common octopus</name>
    <dbReference type="NCBI Taxonomy" id="6645"/>
    <lineage>
        <taxon>Eukaryota</taxon>
        <taxon>Metazoa</taxon>
        <taxon>Spiralia</taxon>
        <taxon>Lophotrochozoa</taxon>
        <taxon>Mollusca</taxon>
        <taxon>Cephalopoda</taxon>
        <taxon>Coleoidea</taxon>
        <taxon>Octopodiformes</taxon>
        <taxon>Octopoda</taxon>
        <taxon>Incirrata</taxon>
        <taxon>Octopodidae</taxon>
        <taxon>Octopus</taxon>
    </lineage>
</organism>
<dbReference type="AlphaFoldDB" id="A0AA36BKA3"/>
<dbReference type="EMBL" id="OX597831">
    <property type="protein sequence ID" value="CAI9735991.1"/>
    <property type="molecule type" value="Genomic_DNA"/>
</dbReference>
<reference evidence="1" key="1">
    <citation type="submission" date="2023-08" db="EMBL/GenBank/DDBJ databases">
        <authorList>
            <person name="Alioto T."/>
            <person name="Alioto T."/>
            <person name="Gomez Garrido J."/>
        </authorList>
    </citation>
    <scope>NUCLEOTIDE SEQUENCE</scope>
</reference>
<name>A0AA36BKA3_OCTVU</name>
<gene>
    <name evidence="1" type="ORF">OCTVUL_1B022704</name>
</gene>
<sequence>MNTTALLRSVLSFSVKYPNIDLRCDVRKHIPQRYTRKQFTKPSAYTHTDVSIFTTLKSQKLLIALYVRTISVTNSLPLPTRLISIKR</sequence>
<proteinExistence type="predicted"/>
<evidence type="ECO:0000313" key="1">
    <source>
        <dbReference type="EMBL" id="CAI9735991.1"/>
    </source>
</evidence>
<evidence type="ECO:0000313" key="2">
    <source>
        <dbReference type="Proteomes" id="UP001162480"/>
    </source>
</evidence>
<keyword evidence="2" id="KW-1185">Reference proteome</keyword>
<dbReference type="Proteomes" id="UP001162480">
    <property type="component" value="Chromosome 18"/>
</dbReference>
<protein>
    <submittedName>
        <fullName evidence="1">Uncharacterized protein</fullName>
    </submittedName>
</protein>
<accession>A0AA36BKA3</accession>